<feature type="transmembrane region" description="Helical" evidence="1">
    <location>
        <begin position="32"/>
        <end position="51"/>
    </location>
</feature>
<name>A0ABS9W349_9PROT</name>
<keyword evidence="1" id="KW-0812">Transmembrane</keyword>
<evidence type="ECO:0000256" key="1">
    <source>
        <dbReference type="SAM" id="Phobius"/>
    </source>
</evidence>
<evidence type="ECO:0000313" key="2">
    <source>
        <dbReference type="EMBL" id="MCI0753717.1"/>
    </source>
</evidence>
<reference evidence="2 3" key="1">
    <citation type="submission" date="2022-03" db="EMBL/GenBank/DDBJ databases">
        <title>Complete genome analysis of Roseomonas KG 17.1 : a prolific producer of plant growth promoters.</title>
        <authorList>
            <person name="Saadouli I."/>
            <person name="Najjari A."/>
            <person name="Mosbah A."/>
            <person name="Ouzari H.I."/>
        </authorList>
    </citation>
    <scope>NUCLEOTIDE SEQUENCE [LARGE SCALE GENOMIC DNA]</scope>
    <source>
        <strain evidence="2 3">KG17-1</strain>
    </source>
</reference>
<accession>A0ABS9W349</accession>
<evidence type="ECO:0000313" key="3">
    <source>
        <dbReference type="Proteomes" id="UP001201985"/>
    </source>
</evidence>
<gene>
    <name evidence="2" type="ORF">MON41_08085</name>
</gene>
<proteinExistence type="predicted"/>
<keyword evidence="1" id="KW-1133">Transmembrane helix</keyword>
<organism evidence="2 3">
    <name type="scientific">Teichococcus vastitatis</name>
    <dbReference type="NCBI Taxonomy" id="2307076"/>
    <lineage>
        <taxon>Bacteria</taxon>
        <taxon>Pseudomonadati</taxon>
        <taxon>Pseudomonadota</taxon>
        <taxon>Alphaproteobacteria</taxon>
        <taxon>Acetobacterales</taxon>
        <taxon>Roseomonadaceae</taxon>
        <taxon>Roseomonas</taxon>
    </lineage>
</organism>
<keyword evidence="1" id="KW-0472">Membrane</keyword>
<dbReference type="Proteomes" id="UP001201985">
    <property type="component" value="Unassembled WGS sequence"/>
</dbReference>
<dbReference type="RefSeq" id="WP_120008073.1">
    <property type="nucleotide sequence ID" value="NZ_JALBUU010000004.1"/>
</dbReference>
<sequence>MAEANHEIDFVEVKSQDILADRVQGWDAFIKATKWAIGAVILLLVMIYLFAG</sequence>
<comment type="caution">
    <text evidence="2">The sequence shown here is derived from an EMBL/GenBank/DDBJ whole genome shotgun (WGS) entry which is preliminary data.</text>
</comment>
<keyword evidence="3" id="KW-1185">Reference proteome</keyword>
<protein>
    <submittedName>
        <fullName evidence="2">Preprotein translocase subunit SecE</fullName>
    </submittedName>
</protein>
<dbReference type="EMBL" id="JALBUU010000004">
    <property type="protein sequence ID" value="MCI0753717.1"/>
    <property type="molecule type" value="Genomic_DNA"/>
</dbReference>